<name>A0AAN7N770_MYCAM</name>
<dbReference type="EMBL" id="JAUNZN010000005">
    <property type="protein sequence ID" value="KAK4821129.1"/>
    <property type="molecule type" value="Genomic_DNA"/>
</dbReference>
<keyword evidence="2" id="KW-1185">Reference proteome</keyword>
<evidence type="ECO:0000313" key="2">
    <source>
        <dbReference type="Proteomes" id="UP001333110"/>
    </source>
</evidence>
<evidence type="ECO:0000313" key="1">
    <source>
        <dbReference type="EMBL" id="KAK4821129.1"/>
    </source>
</evidence>
<dbReference type="Proteomes" id="UP001333110">
    <property type="component" value="Unassembled WGS sequence"/>
</dbReference>
<gene>
    <name evidence="1" type="ORF">QYF61_013515</name>
</gene>
<protein>
    <submittedName>
        <fullName evidence="1">Uncharacterized protein</fullName>
    </submittedName>
</protein>
<dbReference type="AlphaFoldDB" id="A0AAN7N770"/>
<proteinExistence type="predicted"/>
<comment type="caution">
    <text evidence="1">The sequence shown here is derived from an EMBL/GenBank/DDBJ whole genome shotgun (WGS) entry which is preliminary data.</text>
</comment>
<reference evidence="1 2" key="1">
    <citation type="journal article" date="2023" name="J. Hered.">
        <title>Chromosome-level genome of the wood stork (Mycteria americana) provides insight into avian chromosome evolution.</title>
        <authorList>
            <person name="Flamio R. Jr."/>
            <person name="Ramstad K.M."/>
        </authorList>
    </citation>
    <scope>NUCLEOTIDE SEQUENCE [LARGE SCALE GENOMIC DNA]</scope>
    <source>
        <strain evidence="1">JAX WOST 10</strain>
    </source>
</reference>
<accession>A0AAN7N770</accession>
<organism evidence="1 2">
    <name type="scientific">Mycteria americana</name>
    <name type="common">Wood stork</name>
    <dbReference type="NCBI Taxonomy" id="33587"/>
    <lineage>
        <taxon>Eukaryota</taxon>
        <taxon>Metazoa</taxon>
        <taxon>Chordata</taxon>
        <taxon>Craniata</taxon>
        <taxon>Vertebrata</taxon>
        <taxon>Euteleostomi</taxon>
        <taxon>Archelosauria</taxon>
        <taxon>Archosauria</taxon>
        <taxon>Dinosauria</taxon>
        <taxon>Saurischia</taxon>
        <taxon>Theropoda</taxon>
        <taxon>Coelurosauria</taxon>
        <taxon>Aves</taxon>
        <taxon>Neognathae</taxon>
        <taxon>Neoaves</taxon>
        <taxon>Aequornithes</taxon>
        <taxon>Ciconiiformes</taxon>
        <taxon>Ciconiidae</taxon>
        <taxon>Mycteria</taxon>
    </lineage>
</organism>
<sequence>MNSSALAVTVTAVTELAGEAECARLAGLVGRRDFTEIRAFASPSECISATIDDVNESLEPFSPLTPQKYSKCFQEMIAKGEKASINSLTWTLQEMLDLLHPVQEKCEAPPEPMLLFAGC</sequence>